<sequence>MIRKDMSIREIVENHPECTDVFKKYNLGCIGCLASSFETIEEGLRAHGLNVDDVVNELNEVVST</sequence>
<protein>
    <submittedName>
        <fullName evidence="2">DUF1858 domain-containing protein</fullName>
    </submittedName>
</protein>
<name>A0A9D8PNH9_9DELT</name>
<proteinExistence type="predicted"/>
<feature type="domain" description="DUF1858" evidence="1">
    <location>
        <begin position="2"/>
        <end position="54"/>
    </location>
</feature>
<reference evidence="2" key="2">
    <citation type="submission" date="2021-01" db="EMBL/GenBank/DDBJ databases">
        <authorList>
            <person name="Hahn C.R."/>
            <person name="Youssef N.H."/>
            <person name="Elshahed M."/>
        </authorList>
    </citation>
    <scope>NUCLEOTIDE SEQUENCE</scope>
    <source>
        <strain evidence="2">Zod_Metabat.24</strain>
    </source>
</reference>
<dbReference type="Pfam" id="PF08984">
    <property type="entry name" value="DUF1858"/>
    <property type="match status" value="1"/>
</dbReference>
<evidence type="ECO:0000259" key="1">
    <source>
        <dbReference type="Pfam" id="PF08984"/>
    </source>
</evidence>
<dbReference type="InterPro" id="IPR015077">
    <property type="entry name" value="DUF1858"/>
</dbReference>
<accession>A0A9D8PNH9</accession>
<dbReference type="Gene3D" id="1.10.3910.10">
    <property type="entry name" value="SP0561-like"/>
    <property type="match status" value="1"/>
</dbReference>
<evidence type="ECO:0000313" key="2">
    <source>
        <dbReference type="EMBL" id="MBN1571895.1"/>
    </source>
</evidence>
<dbReference type="AlphaFoldDB" id="A0A9D8PNH9"/>
<comment type="caution">
    <text evidence="2">The sequence shown here is derived from an EMBL/GenBank/DDBJ whole genome shotgun (WGS) entry which is preliminary data.</text>
</comment>
<evidence type="ECO:0000313" key="3">
    <source>
        <dbReference type="Proteomes" id="UP000809273"/>
    </source>
</evidence>
<gene>
    <name evidence="2" type="ORF">JW984_01725</name>
</gene>
<dbReference type="Proteomes" id="UP000809273">
    <property type="component" value="Unassembled WGS sequence"/>
</dbReference>
<reference evidence="2" key="1">
    <citation type="journal article" date="2021" name="Environ. Microbiol.">
        <title>Genomic characterization of three novel Desulfobacterota classes expand the metabolic and phylogenetic diversity of the phylum.</title>
        <authorList>
            <person name="Murphy C.L."/>
            <person name="Biggerstaff J."/>
            <person name="Eichhorn A."/>
            <person name="Ewing E."/>
            <person name="Shahan R."/>
            <person name="Soriano D."/>
            <person name="Stewart S."/>
            <person name="VanMol K."/>
            <person name="Walker R."/>
            <person name="Walters P."/>
            <person name="Elshahed M.S."/>
            <person name="Youssef N.H."/>
        </authorList>
    </citation>
    <scope>NUCLEOTIDE SEQUENCE</scope>
    <source>
        <strain evidence="2">Zod_Metabat.24</strain>
    </source>
</reference>
<dbReference type="PANTHER" id="PTHR39341">
    <property type="entry name" value="BSL7085 PROTEIN"/>
    <property type="match status" value="1"/>
</dbReference>
<dbReference type="InterPro" id="IPR038062">
    <property type="entry name" value="ScdA-like_N_sf"/>
</dbReference>
<organism evidence="2 3">
    <name type="scientific">Candidatus Zymogenus saltonus</name>
    <dbReference type="NCBI Taxonomy" id="2844893"/>
    <lineage>
        <taxon>Bacteria</taxon>
        <taxon>Deltaproteobacteria</taxon>
        <taxon>Candidatus Zymogenia</taxon>
        <taxon>Candidatus Zymogeniales</taxon>
        <taxon>Candidatus Zymogenaceae</taxon>
        <taxon>Candidatus Zymogenus</taxon>
    </lineage>
</organism>
<dbReference type="EMBL" id="JAFGIX010000009">
    <property type="protein sequence ID" value="MBN1571895.1"/>
    <property type="molecule type" value="Genomic_DNA"/>
</dbReference>
<dbReference type="PANTHER" id="PTHR39341:SF1">
    <property type="entry name" value="DUF1858 DOMAIN-CONTAINING PROTEIN"/>
    <property type="match status" value="1"/>
</dbReference>
<dbReference type="NCBIfam" id="TIGR03980">
    <property type="entry name" value="prismane_assoc"/>
    <property type="match status" value="1"/>
</dbReference>
<dbReference type="InterPro" id="IPR023883">
    <property type="entry name" value="CHP03980_redox-disulphide"/>
</dbReference>
<dbReference type="SUPFAM" id="SSF140683">
    <property type="entry name" value="SP0561-like"/>
    <property type="match status" value="1"/>
</dbReference>